<reference evidence="1" key="2">
    <citation type="submission" date="2020-06" db="EMBL/GenBank/DDBJ databases">
        <authorList>
            <person name="Sheffer M."/>
        </authorList>
    </citation>
    <scope>NUCLEOTIDE SEQUENCE</scope>
</reference>
<dbReference type="AlphaFoldDB" id="A0A8T0FNW6"/>
<accession>A0A8T0FNW6</accession>
<sequence length="75" mass="8861">MDLGLFVINHGRWKFKLDSRWGSYVNSSVWIPCFLTSHIFLKSCMECKEVWSVDGVKRSQPPQHSSLRTERKLNY</sequence>
<dbReference type="Proteomes" id="UP000807504">
    <property type="component" value="Unassembled WGS sequence"/>
</dbReference>
<evidence type="ECO:0000313" key="2">
    <source>
        <dbReference type="Proteomes" id="UP000807504"/>
    </source>
</evidence>
<proteinExistence type="predicted"/>
<protein>
    <submittedName>
        <fullName evidence="1">Uncharacterized protein</fullName>
    </submittedName>
</protein>
<gene>
    <name evidence="1" type="ORF">HNY73_004414</name>
</gene>
<dbReference type="EMBL" id="JABXBU010000003">
    <property type="protein sequence ID" value="KAF8792867.1"/>
    <property type="molecule type" value="Genomic_DNA"/>
</dbReference>
<keyword evidence="2" id="KW-1185">Reference proteome</keyword>
<reference evidence="1" key="1">
    <citation type="journal article" date="2020" name="bioRxiv">
        <title>Chromosome-level reference genome of the European wasp spider Argiope bruennichi: a resource for studies on range expansion and evolutionary adaptation.</title>
        <authorList>
            <person name="Sheffer M.M."/>
            <person name="Hoppe A."/>
            <person name="Krehenwinkel H."/>
            <person name="Uhl G."/>
            <person name="Kuss A.W."/>
            <person name="Jensen L."/>
            <person name="Jensen C."/>
            <person name="Gillespie R.G."/>
            <person name="Hoff K.J."/>
            <person name="Prost S."/>
        </authorList>
    </citation>
    <scope>NUCLEOTIDE SEQUENCE</scope>
</reference>
<name>A0A8T0FNW6_ARGBR</name>
<organism evidence="1 2">
    <name type="scientific">Argiope bruennichi</name>
    <name type="common">Wasp spider</name>
    <name type="synonym">Aranea bruennichi</name>
    <dbReference type="NCBI Taxonomy" id="94029"/>
    <lineage>
        <taxon>Eukaryota</taxon>
        <taxon>Metazoa</taxon>
        <taxon>Ecdysozoa</taxon>
        <taxon>Arthropoda</taxon>
        <taxon>Chelicerata</taxon>
        <taxon>Arachnida</taxon>
        <taxon>Araneae</taxon>
        <taxon>Araneomorphae</taxon>
        <taxon>Entelegynae</taxon>
        <taxon>Araneoidea</taxon>
        <taxon>Araneidae</taxon>
        <taxon>Argiope</taxon>
    </lineage>
</organism>
<evidence type="ECO:0000313" key="1">
    <source>
        <dbReference type="EMBL" id="KAF8792867.1"/>
    </source>
</evidence>
<comment type="caution">
    <text evidence="1">The sequence shown here is derived from an EMBL/GenBank/DDBJ whole genome shotgun (WGS) entry which is preliminary data.</text>
</comment>